<evidence type="ECO:0000313" key="4">
    <source>
        <dbReference type="EMBL" id="KGB35065.1"/>
    </source>
</evidence>
<feature type="transmembrane region" description="Helical" evidence="2">
    <location>
        <begin position="21"/>
        <end position="39"/>
    </location>
</feature>
<feature type="region of interest" description="Disordered" evidence="1">
    <location>
        <begin position="697"/>
        <end position="735"/>
    </location>
</feature>
<accession>A0A094ZK96</accession>
<dbReference type="Gene3D" id="3.40.50.11500">
    <property type="match status" value="1"/>
</dbReference>
<dbReference type="EMBL" id="KL250653">
    <property type="protein sequence ID" value="KGB35065.1"/>
    <property type="molecule type" value="Genomic_DNA"/>
</dbReference>
<dbReference type="InterPro" id="IPR039980">
    <property type="entry name" value="MADD"/>
</dbReference>
<keyword evidence="2" id="KW-0812">Transmembrane</keyword>
<dbReference type="Pfam" id="PF23629">
    <property type="entry name" value="Death_MADD"/>
    <property type="match status" value="1"/>
</dbReference>
<sequence length="1371" mass="155984">MKYITQPESKVVLQSSDYNKLSLTILSLVALLYPLQYMFPVIPLLPACMPDAEQLLLAPTPYLIGVPTAFYTARKIFRMPKDVWLADLDTRELLHEFSSSPHIELDLDDSSKHWPVSVARTTAFELSKFDPLLYTLTKDSVDVGIRVSMAVEYFAESSICALNEAYQRICSGVYSTELIGDKLYWYKNQLKPVYFDCCDKLIDYANATATNTPISNQSSPKLKLSLSNSNQLMLFQAFELAKRIINRRCSGDISMFKTYSNDSDSNHSYETVVSNHTISKEMEDCISVQANKPLPDCLTEFYTPPTELVYSKEPSTTRCSLSLENAESTLSNFWSQSTLITSNPRNINEQLINTNTGIQSLGVPNSESGTLTRSSSISSRRSTNDTLHLVSRLSSSIFVGDGNDSKKSSTVTSNNFDDDNLSWDTSVTLLFGDLLKSNRLRSLAFKDVPLSALQIHKKRLENERTIIDLSKSIKQGRIPNIFSRNQINTLLQDENYRNLLIARINDNLSKDPIQQWDQYKAILWTLKQMINGLEYSFRPDIVFPTTNQYDRITRDKSPSSNIPNPLSNTSWLSYSTGILKSGGLASAFMLMEVAHTHFYRLPNRTGHIDNNHDEKFFWNSMPTTPTTELRSPIPARRLVGNDISSVRYQNNQLDLSDCESYSRKGSKLVSNSNSIPSYGYSIDSSVLQPSYCITSPTKHHHHHYQRHQKMSSFNHSQSSDISNNTTTTATTTNTTDLTNSQLSKSLHLLENTFELTNVSNKLILFKTKLDYSNQQFNDLYNSVSSKLLKNLKKPPFQNSTNTMGNHIINDHLEDNVDHNSNDLLLQHQTVVADSSSPQTIPYINSPLTIRGIHIMHHSNTLDHKLFRGHGRHQFTNVIVTMSEPSSDREDNEQIQSKPIFKSDSTDIIKHNIQPLNNANNTINIGHTGSCLTVNRYNECEKFDKLFASDAKLHESMSKLKPHRDNENGVNDDDIPPDYVPELPNRKSQRSFGYRYYQSHLILTDPSITSSSSDDTDDQTTCTIFTSSPNTCTPPAVYRPDLKFHFNDTESENEDIDNKHQQQIEIEQRRKQSECHMCKLTLLIPTPPPPNSSSVMTVSPSKMKKVPWTYLFEDIFDTEWHKSKILGNLQFWEDSFLDTVAQERDILGMDFRPKELLLKYQNASLLKRKQMELEEDCLLVNIMHNMIAFMLMANVDRISIRKKLQRLLAKSHTGLHYSRKINDLLNSLNYLNGNDIDLNVAQSRFIVQRSHEAYRGSDESGELIFLEVCSDYLLIRNLSGRILERLWYDQSRLVYQQIKESMKNISVEASHGILNGDLNGEINATNLDNNQPGTISILPDGFVIKFGDEQTTHLFQNFVSLFSMSSSSSSFK</sequence>
<dbReference type="InterPro" id="IPR043153">
    <property type="entry name" value="DENN_C"/>
</dbReference>
<dbReference type="InterPro" id="IPR001194">
    <property type="entry name" value="cDENN_dom"/>
</dbReference>
<dbReference type="GO" id="GO:0016301">
    <property type="term" value="F:kinase activity"/>
    <property type="evidence" value="ECO:0007669"/>
    <property type="project" value="UniProtKB-KW"/>
</dbReference>
<dbReference type="GO" id="GO:0032483">
    <property type="term" value="P:regulation of Rab protein signal transduction"/>
    <property type="evidence" value="ECO:0007669"/>
    <property type="project" value="TreeGrafter"/>
</dbReference>
<dbReference type="PROSITE" id="PS50211">
    <property type="entry name" value="DENN"/>
    <property type="match status" value="1"/>
</dbReference>
<dbReference type="InterPro" id="IPR056574">
    <property type="entry name" value="Death_MADD"/>
</dbReference>
<reference evidence="4" key="1">
    <citation type="journal article" date="2012" name="Nat. Genet.">
        <title>Whole-genome sequence of Schistosoma haematobium.</title>
        <authorList>
            <person name="Young N.D."/>
            <person name="Jex A.R."/>
            <person name="Li B."/>
            <person name="Liu S."/>
            <person name="Yang L."/>
            <person name="Xiong Z."/>
            <person name="Li Y."/>
            <person name="Cantacessi C."/>
            <person name="Hall R.S."/>
            <person name="Xu X."/>
            <person name="Chen F."/>
            <person name="Wu X."/>
            <person name="Zerlotini A."/>
            <person name="Oliveira G."/>
            <person name="Hofmann A."/>
            <person name="Zhang G."/>
            <person name="Fang X."/>
            <person name="Kang Y."/>
            <person name="Campbell B.E."/>
            <person name="Loukas A."/>
            <person name="Ranganathan S."/>
            <person name="Rollinson D."/>
            <person name="Rinaldi G."/>
            <person name="Brindley P.J."/>
            <person name="Yang H."/>
            <person name="Wang J."/>
            <person name="Wang J."/>
            <person name="Gasser R.B."/>
        </authorList>
    </citation>
    <scope>NUCLEOTIDE SEQUENCE [LARGE SCALE GENOMIC DNA]</scope>
</reference>
<keyword evidence="2" id="KW-1133">Transmembrane helix</keyword>
<keyword evidence="4" id="KW-0418">Kinase</keyword>
<proteinExistence type="predicted"/>
<keyword evidence="2" id="KW-0472">Membrane</keyword>
<gene>
    <name evidence="4" type="ORF">MS3_03302</name>
</gene>
<dbReference type="PANTHER" id="PTHR13008">
    <property type="entry name" value="MAP-KINASE ACTIVATING DEATH DOMAIN PROTEIN MADD /DENN/AEX-3 C.ELEGANS"/>
    <property type="match status" value="1"/>
</dbReference>
<dbReference type="PANTHER" id="PTHR13008:SF7">
    <property type="entry name" value="MAP KINASE-ACTIVATING DEATH DOMAIN PROTEIN"/>
    <property type="match status" value="1"/>
</dbReference>
<organism evidence="4">
    <name type="scientific">Schistosoma haematobium</name>
    <name type="common">Blood fluke</name>
    <dbReference type="NCBI Taxonomy" id="6185"/>
    <lineage>
        <taxon>Eukaryota</taxon>
        <taxon>Metazoa</taxon>
        <taxon>Spiralia</taxon>
        <taxon>Lophotrochozoa</taxon>
        <taxon>Platyhelminthes</taxon>
        <taxon>Trematoda</taxon>
        <taxon>Digenea</taxon>
        <taxon>Strigeidida</taxon>
        <taxon>Schistosomatoidea</taxon>
        <taxon>Schistosomatidae</taxon>
        <taxon>Schistosoma</taxon>
    </lineage>
</organism>
<name>A0A094ZK96_SCHHA</name>
<evidence type="ECO:0000256" key="2">
    <source>
        <dbReference type="SAM" id="Phobius"/>
    </source>
</evidence>
<dbReference type="GO" id="GO:0005085">
    <property type="term" value="F:guanyl-nucleotide exchange factor activity"/>
    <property type="evidence" value="ECO:0007669"/>
    <property type="project" value="TreeGrafter"/>
</dbReference>
<dbReference type="STRING" id="6185.A0A094ZK96"/>
<dbReference type="GO" id="GO:0005829">
    <property type="term" value="C:cytosol"/>
    <property type="evidence" value="ECO:0007669"/>
    <property type="project" value="TreeGrafter"/>
</dbReference>
<feature type="region of interest" description="Disordered" evidence="1">
    <location>
        <begin position="959"/>
        <end position="986"/>
    </location>
</feature>
<dbReference type="Pfam" id="PF02141">
    <property type="entry name" value="DENN"/>
    <property type="match status" value="1"/>
</dbReference>
<dbReference type="GO" id="GO:0042981">
    <property type="term" value="P:regulation of apoptotic process"/>
    <property type="evidence" value="ECO:0007669"/>
    <property type="project" value="TreeGrafter"/>
</dbReference>
<feature type="compositionally biased region" description="Basic residues" evidence="1">
    <location>
        <begin position="697"/>
        <end position="709"/>
    </location>
</feature>
<dbReference type="InterPro" id="IPR037516">
    <property type="entry name" value="Tripartite_DENN"/>
</dbReference>
<feature type="domain" description="UDENN" evidence="3">
    <location>
        <begin position="1"/>
        <end position="251"/>
    </location>
</feature>
<feature type="compositionally biased region" description="Low complexity" evidence="1">
    <location>
        <begin position="716"/>
        <end position="735"/>
    </location>
</feature>
<keyword evidence="4" id="KW-0808">Transferase</keyword>
<evidence type="ECO:0000256" key="1">
    <source>
        <dbReference type="SAM" id="MobiDB-lite"/>
    </source>
</evidence>
<protein>
    <submittedName>
        <fullName evidence="4">MAP kinase-activating death domain protein</fullName>
    </submittedName>
</protein>
<evidence type="ECO:0000259" key="3">
    <source>
        <dbReference type="PROSITE" id="PS50211"/>
    </source>
</evidence>